<name>A0ABV8BYV7_9PSEU</name>
<dbReference type="RefSeq" id="WP_382376438.1">
    <property type="nucleotide sequence ID" value="NZ_JBHRZI010000021.1"/>
</dbReference>
<evidence type="ECO:0000313" key="2">
    <source>
        <dbReference type="Proteomes" id="UP001595690"/>
    </source>
</evidence>
<proteinExistence type="predicted"/>
<keyword evidence="2" id="KW-1185">Reference proteome</keyword>
<dbReference type="Proteomes" id="UP001595690">
    <property type="component" value="Unassembled WGS sequence"/>
</dbReference>
<comment type="caution">
    <text evidence="1">The sequence shown here is derived from an EMBL/GenBank/DDBJ whole genome shotgun (WGS) entry which is preliminary data.</text>
</comment>
<reference evidence="2" key="1">
    <citation type="journal article" date="2019" name="Int. J. Syst. Evol. Microbiol.">
        <title>The Global Catalogue of Microorganisms (GCM) 10K type strain sequencing project: providing services to taxonomists for standard genome sequencing and annotation.</title>
        <authorList>
            <consortium name="The Broad Institute Genomics Platform"/>
            <consortium name="The Broad Institute Genome Sequencing Center for Infectious Disease"/>
            <person name="Wu L."/>
            <person name="Ma J."/>
        </authorList>
    </citation>
    <scope>NUCLEOTIDE SEQUENCE [LARGE SCALE GENOMIC DNA]</scope>
    <source>
        <strain evidence="2">CGMCC 4.7405</strain>
    </source>
</reference>
<protein>
    <submittedName>
        <fullName evidence="1">Uncharacterized protein</fullName>
    </submittedName>
</protein>
<gene>
    <name evidence="1" type="ORF">ACFOWZ_25690</name>
</gene>
<organism evidence="1 2">
    <name type="scientific">Lentzea rhizosphaerae</name>
    <dbReference type="NCBI Taxonomy" id="2041025"/>
    <lineage>
        <taxon>Bacteria</taxon>
        <taxon>Bacillati</taxon>
        <taxon>Actinomycetota</taxon>
        <taxon>Actinomycetes</taxon>
        <taxon>Pseudonocardiales</taxon>
        <taxon>Pseudonocardiaceae</taxon>
        <taxon>Lentzea</taxon>
    </lineage>
</organism>
<sequence>MTEFTAQLEHAFGVAPSGETGLLIDTFDGAGVGVGGHVRWTTTRAEVVGSICRSSATGATRFSICSTRPAGQA</sequence>
<dbReference type="EMBL" id="JBHRZI010000021">
    <property type="protein sequence ID" value="MFC3894888.1"/>
    <property type="molecule type" value="Genomic_DNA"/>
</dbReference>
<accession>A0ABV8BYV7</accession>
<evidence type="ECO:0000313" key="1">
    <source>
        <dbReference type="EMBL" id="MFC3894888.1"/>
    </source>
</evidence>